<dbReference type="GO" id="GO:0071111">
    <property type="term" value="F:cyclic-guanylate-specific phosphodiesterase activity"/>
    <property type="evidence" value="ECO:0007669"/>
    <property type="project" value="UniProtKB-EC"/>
</dbReference>
<gene>
    <name evidence="9" type="primary">pdeA_1</name>
    <name evidence="9" type="ORF">AOT14_03950</name>
</gene>
<dbReference type="InterPro" id="IPR043128">
    <property type="entry name" value="Rev_trsase/Diguanyl_cyclase"/>
</dbReference>
<dbReference type="InterPro" id="IPR035919">
    <property type="entry name" value="EAL_sf"/>
</dbReference>
<dbReference type="InterPro" id="IPR000700">
    <property type="entry name" value="PAS-assoc_C"/>
</dbReference>
<name>A0A0S1AVM7_9GAMM</name>
<dbReference type="CDD" id="cd01949">
    <property type="entry name" value="GGDEF"/>
    <property type="match status" value="1"/>
</dbReference>
<dbReference type="InterPro" id="IPR013767">
    <property type="entry name" value="PAS_fold"/>
</dbReference>
<evidence type="ECO:0000259" key="7">
    <source>
        <dbReference type="PROSITE" id="PS50883"/>
    </source>
</evidence>
<dbReference type="SMART" id="SM00065">
    <property type="entry name" value="GAF"/>
    <property type="match status" value="1"/>
</dbReference>
<dbReference type="InterPro" id="IPR029787">
    <property type="entry name" value="Nucleotide_cyclase"/>
</dbReference>
<dbReference type="FunFam" id="3.20.20.450:FF:000001">
    <property type="entry name" value="Cyclic di-GMP phosphodiesterase yahA"/>
    <property type="match status" value="1"/>
</dbReference>
<dbReference type="InterPro" id="IPR052155">
    <property type="entry name" value="Biofilm_reg_signaling"/>
</dbReference>
<evidence type="ECO:0000313" key="10">
    <source>
        <dbReference type="Proteomes" id="UP000061010"/>
    </source>
</evidence>
<dbReference type="Pfam" id="PF00563">
    <property type="entry name" value="EAL"/>
    <property type="match status" value="1"/>
</dbReference>
<evidence type="ECO:0000256" key="1">
    <source>
        <dbReference type="ARBA" id="ARBA00001946"/>
    </source>
</evidence>
<dbReference type="NCBIfam" id="TIGR00229">
    <property type="entry name" value="sensory_box"/>
    <property type="match status" value="2"/>
</dbReference>
<proteinExistence type="predicted"/>
<dbReference type="InterPro" id="IPR000014">
    <property type="entry name" value="PAS"/>
</dbReference>
<dbReference type="SMART" id="SM00091">
    <property type="entry name" value="PAS"/>
    <property type="match status" value="2"/>
</dbReference>
<accession>A0A0S1AVM7</accession>
<dbReference type="InterPro" id="IPR000160">
    <property type="entry name" value="GGDEF_dom"/>
</dbReference>
<dbReference type="Pfam" id="PF00990">
    <property type="entry name" value="GGDEF"/>
    <property type="match status" value="1"/>
</dbReference>
<keyword evidence="3" id="KW-0973">c-di-GMP</keyword>
<dbReference type="InterPro" id="IPR001610">
    <property type="entry name" value="PAC"/>
</dbReference>
<evidence type="ECO:0000256" key="2">
    <source>
        <dbReference type="ARBA" id="ARBA00012282"/>
    </source>
</evidence>
<feature type="domain" description="GGDEF" evidence="8">
    <location>
        <begin position="455"/>
        <end position="587"/>
    </location>
</feature>
<dbReference type="PANTHER" id="PTHR44757:SF2">
    <property type="entry name" value="BIOFILM ARCHITECTURE MAINTENANCE PROTEIN MBAA"/>
    <property type="match status" value="1"/>
</dbReference>
<dbReference type="InterPro" id="IPR012226">
    <property type="entry name" value="Diguanyl_cyclase/Pdiesterase"/>
</dbReference>
<dbReference type="InterPro" id="IPR029016">
    <property type="entry name" value="GAF-like_dom_sf"/>
</dbReference>
<dbReference type="InterPro" id="IPR001633">
    <property type="entry name" value="EAL_dom"/>
</dbReference>
<dbReference type="Gene3D" id="3.30.70.270">
    <property type="match status" value="1"/>
</dbReference>
<dbReference type="Pfam" id="PF13426">
    <property type="entry name" value="PAS_9"/>
    <property type="match status" value="1"/>
</dbReference>
<evidence type="ECO:0000256" key="4">
    <source>
        <dbReference type="ARBA" id="ARBA00051114"/>
    </source>
</evidence>
<dbReference type="OrthoDB" id="9804951at2"/>
<evidence type="ECO:0000259" key="6">
    <source>
        <dbReference type="PROSITE" id="PS50113"/>
    </source>
</evidence>
<feature type="domain" description="EAL" evidence="7">
    <location>
        <begin position="596"/>
        <end position="850"/>
    </location>
</feature>
<dbReference type="EC" id="3.1.4.52" evidence="2"/>
<dbReference type="Proteomes" id="UP000061010">
    <property type="component" value="Chromosome"/>
</dbReference>
<organism evidence="9 10">
    <name type="scientific">Stenotrophomonas acidaminiphila</name>
    <dbReference type="NCBI Taxonomy" id="128780"/>
    <lineage>
        <taxon>Bacteria</taxon>
        <taxon>Pseudomonadati</taxon>
        <taxon>Pseudomonadota</taxon>
        <taxon>Gammaproteobacteria</taxon>
        <taxon>Lysobacterales</taxon>
        <taxon>Lysobacteraceae</taxon>
        <taxon>Stenotrophomonas</taxon>
    </lineage>
</organism>
<dbReference type="Gene3D" id="3.30.450.40">
    <property type="match status" value="1"/>
</dbReference>
<dbReference type="SMART" id="SM00086">
    <property type="entry name" value="PAC"/>
    <property type="match status" value="2"/>
</dbReference>
<dbReference type="SUPFAM" id="SSF55073">
    <property type="entry name" value="Nucleotide cyclase"/>
    <property type="match status" value="1"/>
</dbReference>
<dbReference type="Gene3D" id="3.30.450.20">
    <property type="entry name" value="PAS domain"/>
    <property type="match status" value="2"/>
</dbReference>
<evidence type="ECO:0000256" key="3">
    <source>
        <dbReference type="ARBA" id="ARBA00022636"/>
    </source>
</evidence>
<dbReference type="CDD" id="cd01948">
    <property type="entry name" value="EAL"/>
    <property type="match status" value="1"/>
</dbReference>
<evidence type="ECO:0000313" key="9">
    <source>
        <dbReference type="EMBL" id="ALJ26847.1"/>
    </source>
</evidence>
<feature type="domain" description="PAS" evidence="5">
    <location>
        <begin position="12"/>
        <end position="65"/>
    </location>
</feature>
<dbReference type="PROSITE" id="PS50887">
    <property type="entry name" value="GGDEF"/>
    <property type="match status" value="1"/>
</dbReference>
<sequence>MERLSRSLAGDMLPLLSAALEQVDSGVIVFDGQNRIVYFNKAMEALSGWSRDEVAGRNLGFLAPEVMRERYDSDLHPGSANRVRELASQPRDVQMVRKDGQTRWISVALARTPAVDGQLHMAFIRDVTTRRQRQERERLLSLGFDETQSAVLITDARGRVVHLNKGFCRLFGFDASQVLRRHVAALLVPDRARRRTTLAQAARLLAGEPVCCDERVACRDGHPLWCAISINPIFDDYGALANLVIVLMDITHTKVHEVLQHRMLDALVREVPTSEVMQMMCRDVEQIAPQVLCSVLRVEDGRLRTLAAPSLPEAYTRQVDGIPIGPGVGSCGTAAHTGQTVVARDIALDPNWQGISHMALAHGLAACWSTPIKASDGRMLGTFAFYYRRPHDPDAFHRRLVDVIVHLCALALEREEARNRIRRLAFYDDLTGLPNRNLLHAQADQAIAAAAASEQALAVLFIDLDRFKQINDSFGHPGGDQLLRAVSHRLQEEAGPADIVGRLSGDEFVMVLNPCDAQSAGERAERILRRLSLPLQLDDVQIRPSASVGISMFPHDGHDTETLLHHADVAMYQAKNSGRNGARFYSREMDHNAQERLALETALREAVEQRQLHLHYQPQVGIDDGRLRGVEALARWRHPRLGDVPPMQFIPLAEECGLIGDIGHWVLEEACAQLARWRRAGLQVPSVAVNLSPTDFHDLELPLRIEQVLRHEALAPDDLKVEITEDVLLDTDPSTLRTLHAVHALGVRLSMDDFGTGYSSLSYLRLLPISELKLDRSFVRGIENDEVASALTRAIAHIGQSLRLTVVAEGVESVEQLRMLGEQGYGIAQGYHFTPALPAHELETWIHERLADTAFVHA</sequence>
<comment type="catalytic activity">
    <reaction evidence="4">
        <text>3',3'-c-di-GMP + H2O = 5'-phosphoguanylyl(3'-&gt;5')guanosine + H(+)</text>
        <dbReference type="Rhea" id="RHEA:24902"/>
        <dbReference type="ChEBI" id="CHEBI:15377"/>
        <dbReference type="ChEBI" id="CHEBI:15378"/>
        <dbReference type="ChEBI" id="CHEBI:58754"/>
        <dbReference type="ChEBI" id="CHEBI:58805"/>
        <dbReference type="EC" id="3.1.4.52"/>
    </reaction>
    <physiologicalReaction direction="left-to-right" evidence="4">
        <dbReference type="Rhea" id="RHEA:24903"/>
    </physiologicalReaction>
</comment>
<dbReference type="Pfam" id="PF00989">
    <property type="entry name" value="PAS"/>
    <property type="match status" value="1"/>
</dbReference>
<evidence type="ECO:0000259" key="8">
    <source>
        <dbReference type="PROSITE" id="PS50887"/>
    </source>
</evidence>
<dbReference type="NCBIfam" id="TIGR00254">
    <property type="entry name" value="GGDEF"/>
    <property type="match status" value="1"/>
</dbReference>
<dbReference type="InterPro" id="IPR035965">
    <property type="entry name" value="PAS-like_dom_sf"/>
</dbReference>
<dbReference type="GO" id="GO:0006355">
    <property type="term" value="P:regulation of DNA-templated transcription"/>
    <property type="evidence" value="ECO:0007669"/>
    <property type="project" value="InterPro"/>
</dbReference>
<dbReference type="PROSITE" id="PS50112">
    <property type="entry name" value="PAS"/>
    <property type="match status" value="2"/>
</dbReference>
<dbReference type="Gene3D" id="3.20.20.450">
    <property type="entry name" value="EAL domain"/>
    <property type="match status" value="1"/>
</dbReference>
<dbReference type="PATRIC" id="fig|128780.6.peg.401"/>
<dbReference type="EMBL" id="CP012900">
    <property type="protein sequence ID" value="ALJ26847.1"/>
    <property type="molecule type" value="Genomic_DNA"/>
</dbReference>
<feature type="domain" description="PAC" evidence="6">
    <location>
        <begin position="89"/>
        <end position="139"/>
    </location>
</feature>
<dbReference type="CDD" id="cd00130">
    <property type="entry name" value="PAS"/>
    <property type="match status" value="2"/>
</dbReference>
<feature type="domain" description="PAS" evidence="5">
    <location>
        <begin position="136"/>
        <end position="190"/>
    </location>
</feature>
<keyword evidence="10" id="KW-1185">Reference proteome</keyword>
<comment type="cofactor">
    <cofactor evidence="1">
        <name>Mg(2+)</name>
        <dbReference type="ChEBI" id="CHEBI:18420"/>
    </cofactor>
</comment>
<dbReference type="PROSITE" id="PS50883">
    <property type="entry name" value="EAL"/>
    <property type="match status" value="1"/>
</dbReference>
<dbReference type="PANTHER" id="PTHR44757">
    <property type="entry name" value="DIGUANYLATE CYCLASE DGCP"/>
    <property type="match status" value="1"/>
</dbReference>
<feature type="domain" description="PAC" evidence="6">
    <location>
        <begin position="210"/>
        <end position="262"/>
    </location>
</feature>
<dbReference type="SUPFAM" id="SSF55785">
    <property type="entry name" value="PYP-like sensor domain (PAS domain)"/>
    <property type="match status" value="2"/>
</dbReference>
<dbReference type="SMART" id="SM00267">
    <property type="entry name" value="GGDEF"/>
    <property type="match status" value="1"/>
</dbReference>
<dbReference type="GO" id="GO:0071732">
    <property type="term" value="P:cellular response to nitric oxide"/>
    <property type="evidence" value="ECO:0007669"/>
    <property type="project" value="UniProtKB-ARBA"/>
</dbReference>
<dbReference type="PIRSF" id="PIRSF005925">
    <property type="entry name" value="Dos"/>
    <property type="match status" value="1"/>
</dbReference>
<dbReference type="InterPro" id="IPR003018">
    <property type="entry name" value="GAF"/>
</dbReference>
<evidence type="ECO:0000259" key="5">
    <source>
        <dbReference type="PROSITE" id="PS50112"/>
    </source>
</evidence>
<reference evidence="9 10" key="1">
    <citation type="journal article" date="2015" name="Genome Announc.">
        <title>Complete Genome Sequencing of Stenotrophomonas acidaminiphila ZAC14D2_NAIMI4_2, a Multidrug-Resistant Strain Isolated from Sediments of a Polluted River in Mexico, Uncovers New Antibiotic Resistance Genes and a Novel Class-II Lasso Peptide Biosynthesis Gene Cluster.</title>
        <authorList>
            <person name="Vinuesa P."/>
            <person name="Ochoa-Sanchez L.E."/>
        </authorList>
    </citation>
    <scope>NUCLEOTIDE SEQUENCE [LARGE SCALE GENOMIC DNA]</scope>
    <source>
        <strain evidence="9 10">ZAC14D2_NAIMI4_2</strain>
    </source>
</reference>
<dbReference type="AlphaFoldDB" id="A0A0S1AVM7"/>
<protein>
    <recommendedName>
        <fullName evidence="2">cyclic-guanylate-specific phosphodiesterase</fullName>
        <ecNumber evidence="2">3.1.4.52</ecNumber>
    </recommendedName>
</protein>
<dbReference type="SMART" id="SM00052">
    <property type="entry name" value="EAL"/>
    <property type="match status" value="1"/>
</dbReference>
<dbReference type="FunFam" id="3.30.70.270:FF:000001">
    <property type="entry name" value="Diguanylate cyclase domain protein"/>
    <property type="match status" value="1"/>
</dbReference>
<dbReference type="Pfam" id="PF13185">
    <property type="entry name" value="GAF_2"/>
    <property type="match status" value="1"/>
</dbReference>
<dbReference type="KEGG" id="sacz:AOT14_03950"/>
<dbReference type="PROSITE" id="PS50113">
    <property type="entry name" value="PAC"/>
    <property type="match status" value="2"/>
</dbReference>
<dbReference type="SUPFAM" id="SSF55781">
    <property type="entry name" value="GAF domain-like"/>
    <property type="match status" value="1"/>
</dbReference>
<dbReference type="SUPFAM" id="SSF141868">
    <property type="entry name" value="EAL domain-like"/>
    <property type="match status" value="1"/>
</dbReference>